<evidence type="ECO:0000313" key="3">
    <source>
        <dbReference type="Proteomes" id="UP000289340"/>
    </source>
</evidence>
<name>A0A445JLU6_GLYSO</name>
<keyword evidence="1" id="KW-0472">Membrane</keyword>
<protein>
    <submittedName>
        <fullName evidence="2">Uncharacterized protein</fullName>
    </submittedName>
</protein>
<dbReference type="Proteomes" id="UP000289340">
    <property type="component" value="Chromosome 8"/>
</dbReference>
<organism evidence="2 3">
    <name type="scientific">Glycine soja</name>
    <name type="common">Wild soybean</name>
    <dbReference type="NCBI Taxonomy" id="3848"/>
    <lineage>
        <taxon>Eukaryota</taxon>
        <taxon>Viridiplantae</taxon>
        <taxon>Streptophyta</taxon>
        <taxon>Embryophyta</taxon>
        <taxon>Tracheophyta</taxon>
        <taxon>Spermatophyta</taxon>
        <taxon>Magnoliopsida</taxon>
        <taxon>eudicotyledons</taxon>
        <taxon>Gunneridae</taxon>
        <taxon>Pentapetalae</taxon>
        <taxon>rosids</taxon>
        <taxon>fabids</taxon>
        <taxon>Fabales</taxon>
        <taxon>Fabaceae</taxon>
        <taxon>Papilionoideae</taxon>
        <taxon>50 kb inversion clade</taxon>
        <taxon>NPAAA clade</taxon>
        <taxon>indigoferoid/millettioid clade</taxon>
        <taxon>Phaseoleae</taxon>
        <taxon>Glycine</taxon>
        <taxon>Glycine subgen. Soja</taxon>
    </lineage>
</organism>
<gene>
    <name evidence="2" type="ORF">D0Y65_022004</name>
</gene>
<evidence type="ECO:0000256" key="1">
    <source>
        <dbReference type="SAM" id="Phobius"/>
    </source>
</evidence>
<keyword evidence="3" id="KW-1185">Reference proteome</keyword>
<feature type="transmembrane region" description="Helical" evidence="1">
    <location>
        <begin position="40"/>
        <end position="61"/>
    </location>
</feature>
<accession>A0A445JLU6</accession>
<reference evidence="2 3" key="1">
    <citation type="submission" date="2018-09" db="EMBL/GenBank/DDBJ databases">
        <title>A high-quality reference genome of wild soybean provides a powerful tool to mine soybean genomes.</title>
        <authorList>
            <person name="Xie M."/>
            <person name="Chung C.Y.L."/>
            <person name="Li M.-W."/>
            <person name="Wong F.-L."/>
            <person name="Chan T.-F."/>
            <person name="Lam H.-M."/>
        </authorList>
    </citation>
    <scope>NUCLEOTIDE SEQUENCE [LARGE SCALE GENOMIC DNA]</scope>
    <source>
        <strain evidence="3">cv. W05</strain>
        <tissue evidence="2">Hypocotyl of etiolated seedlings</tissue>
    </source>
</reference>
<keyword evidence="1" id="KW-1133">Transmembrane helix</keyword>
<proteinExistence type="predicted"/>
<evidence type="ECO:0000313" key="2">
    <source>
        <dbReference type="EMBL" id="RZB99367.1"/>
    </source>
</evidence>
<comment type="caution">
    <text evidence="2">The sequence shown here is derived from an EMBL/GenBank/DDBJ whole genome shotgun (WGS) entry which is preliminary data.</text>
</comment>
<sequence>MMAQRRSNFIVFPGLVLFLLFFPLFARMFSVPVFSGHSPMISVILFQSSASMKLALFALLVS</sequence>
<dbReference type="AlphaFoldDB" id="A0A445JLU6"/>
<keyword evidence="1" id="KW-0812">Transmembrane</keyword>
<dbReference type="EMBL" id="QZWG01000008">
    <property type="protein sequence ID" value="RZB99367.1"/>
    <property type="molecule type" value="Genomic_DNA"/>
</dbReference>